<dbReference type="PANTHER" id="PTHR47894">
    <property type="entry name" value="HTH-TYPE TRANSCRIPTIONAL REGULATOR GADX"/>
    <property type="match status" value="1"/>
</dbReference>
<dbReference type="Pfam" id="PF12833">
    <property type="entry name" value="HTH_18"/>
    <property type="match status" value="1"/>
</dbReference>
<evidence type="ECO:0000256" key="1">
    <source>
        <dbReference type="ARBA" id="ARBA00023015"/>
    </source>
</evidence>
<organism evidence="5 6">
    <name type="scientific">Salinicola acroporae</name>
    <dbReference type="NCBI Taxonomy" id="1541440"/>
    <lineage>
        <taxon>Bacteria</taxon>
        <taxon>Pseudomonadati</taxon>
        <taxon>Pseudomonadota</taxon>
        <taxon>Gammaproteobacteria</taxon>
        <taxon>Oceanospirillales</taxon>
        <taxon>Halomonadaceae</taxon>
        <taxon>Salinicola</taxon>
    </lineage>
</organism>
<feature type="domain" description="HTH araC/xylS-type" evidence="4">
    <location>
        <begin position="265"/>
        <end position="363"/>
    </location>
</feature>
<evidence type="ECO:0000256" key="2">
    <source>
        <dbReference type="ARBA" id="ARBA00023125"/>
    </source>
</evidence>
<dbReference type="PRINTS" id="PR00032">
    <property type="entry name" value="HTHARAC"/>
</dbReference>
<protein>
    <submittedName>
        <fullName evidence="5">AraC family transcriptional regulator</fullName>
    </submittedName>
</protein>
<evidence type="ECO:0000313" key="5">
    <source>
        <dbReference type="EMBL" id="MDH4573723.1"/>
    </source>
</evidence>
<dbReference type="Pfam" id="PF12625">
    <property type="entry name" value="Arabinose_bd"/>
    <property type="match status" value="1"/>
</dbReference>
<keyword evidence="1" id="KW-0805">Transcription regulation</keyword>
<evidence type="ECO:0000259" key="4">
    <source>
        <dbReference type="PROSITE" id="PS01124"/>
    </source>
</evidence>
<dbReference type="SMART" id="SM00342">
    <property type="entry name" value="HTH_ARAC"/>
    <property type="match status" value="1"/>
</dbReference>
<dbReference type="InterPro" id="IPR009057">
    <property type="entry name" value="Homeodomain-like_sf"/>
</dbReference>
<reference evidence="5" key="2">
    <citation type="submission" date="2017-11" db="EMBL/GenBank/DDBJ databases">
        <authorList>
            <person name="Das S.K."/>
        </authorList>
    </citation>
    <scope>NUCLEOTIDE SEQUENCE</scope>
    <source>
        <strain evidence="5">S4-41</strain>
    </source>
</reference>
<dbReference type="InterPro" id="IPR020449">
    <property type="entry name" value="Tscrpt_reg_AraC-type_HTH"/>
</dbReference>
<sequence length="365" mass="40800">MKLAEPKTSATSAGNHHGSFFPAGSGGAVTGGGNQGVLSAAATGLCDFIDLHGGDPDRVLGHSGVDPERLSQPTLSLHLSSYCQVMENAARDSQCDNFGLYYGQQFKPQALGLIGYIGLCSPTLGAALRNWVTAFPYHQHDTLIQLVETDDCWRLDYQVRHGRILCRRQDAELTMGMVLNLIRHGAGAAWAPRAVTFEHPRPEQWHDHCKSFDTQVYFDHPVNSMLIPKRDLDRPMPDSDPLLLTVIQDVIRRLDGQRTAQGLADRVRDQVRQVLSQGEPTLETAAYRLDLSGWSLQRRLQREGVSFTQLVDGVRRELAAHYLRQPHLSISEMALLLGFSEVSAFSRAFRRWHGVSPRQWRQRTD</sequence>
<dbReference type="EMBL" id="PGFS01000001">
    <property type="protein sequence ID" value="MDH4573723.1"/>
    <property type="molecule type" value="Genomic_DNA"/>
</dbReference>
<dbReference type="PANTHER" id="PTHR47894:SF4">
    <property type="entry name" value="HTH-TYPE TRANSCRIPTIONAL REGULATOR GADX"/>
    <property type="match status" value="1"/>
</dbReference>
<name>A0ABT6I7P9_9GAMM</name>
<comment type="caution">
    <text evidence="5">The sequence shown here is derived from an EMBL/GenBank/DDBJ whole genome shotgun (WGS) entry which is preliminary data.</text>
</comment>
<evidence type="ECO:0000313" key="6">
    <source>
        <dbReference type="Proteomes" id="UP001162135"/>
    </source>
</evidence>
<dbReference type="Gene3D" id="1.10.10.60">
    <property type="entry name" value="Homeodomain-like"/>
    <property type="match status" value="1"/>
</dbReference>
<gene>
    <name evidence="5" type="ORF">CUR86_15690</name>
</gene>
<dbReference type="InterPro" id="IPR032687">
    <property type="entry name" value="AraC-type_N"/>
</dbReference>
<dbReference type="PROSITE" id="PS01124">
    <property type="entry name" value="HTH_ARAC_FAMILY_2"/>
    <property type="match status" value="1"/>
</dbReference>
<dbReference type="InterPro" id="IPR018060">
    <property type="entry name" value="HTH_AraC"/>
</dbReference>
<proteinExistence type="predicted"/>
<dbReference type="SUPFAM" id="SSF46689">
    <property type="entry name" value="Homeodomain-like"/>
    <property type="match status" value="1"/>
</dbReference>
<keyword evidence="2" id="KW-0238">DNA-binding</keyword>
<reference evidence="5" key="1">
    <citation type="journal article" date="2015" name="Antonie Van Leeuwenhoek">
        <title>Comparative 16S rRNA signatures and multilocus sequence analysis for the genus Salinicola and description of Salinicola acroporae sp. nov., isolated from coral Acropora digitifera.</title>
        <authorList>
            <person name="Lepcha R.T."/>
            <person name="Poddar A."/>
            <person name="Schumann P."/>
            <person name="Das S.K."/>
        </authorList>
    </citation>
    <scope>NUCLEOTIDE SEQUENCE</scope>
    <source>
        <strain evidence="5">S4-41</strain>
    </source>
</reference>
<evidence type="ECO:0000256" key="3">
    <source>
        <dbReference type="ARBA" id="ARBA00023163"/>
    </source>
</evidence>
<keyword evidence="6" id="KW-1185">Reference proteome</keyword>
<keyword evidence="3" id="KW-0804">Transcription</keyword>
<dbReference type="Proteomes" id="UP001162135">
    <property type="component" value="Unassembled WGS sequence"/>
</dbReference>
<accession>A0ABT6I7P9</accession>